<feature type="transmembrane region" description="Helical" evidence="7">
    <location>
        <begin position="472"/>
        <end position="496"/>
    </location>
</feature>
<dbReference type="PANTHER" id="PTHR23501:SF198">
    <property type="entry name" value="AZOLE RESISTANCE PROTEIN 1-RELATED"/>
    <property type="match status" value="1"/>
</dbReference>
<dbReference type="Gene3D" id="1.20.1720.10">
    <property type="entry name" value="Multidrug resistance protein D"/>
    <property type="match status" value="1"/>
</dbReference>
<dbReference type="GO" id="GO:0022857">
    <property type="term" value="F:transmembrane transporter activity"/>
    <property type="evidence" value="ECO:0007669"/>
    <property type="project" value="InterPro"/>
</dbReference>
<dbReference type="PANTHER" id="PTHR23501">
    <property type="entry name" value="MAJOR FACILITATOR SUPERFAMILY"/>
    <property type="match status" value="1"/>
</dbReference>
<feature type="region of interest" description="Disordered" evidence="6">
    <location>
        <begin position="578"/>
        <end position="637"/>
    </location>
</feature>
<feature type="region of interest" description="Disordered" evidence="6">
    <location>
        <begin position="1"/>
        <end position="69"/>
    </location>
</feature>
<feature type="transmembrane region" description="Helical" evidence="7">
    <location>
        <begin position="171"/>
        <end position="192"/>
    </location>
</feature>
<evidence type="ECO:0000256" key="2">
    <source>
        <dbReference type="ARBA" id="ARBA00022448"/>
    </source>
</evidence>
<evidence type="ECO:0000256" key="6">
    <source>
        <dbReference type="SAM" id="MobiDB-lite"/>
    </source>
</evidence>
<name>A0A8S8ZQ23_SORMA</name>
<feature type="compositionally biased region" description="Polar residues" evidence="6">
    <location>
        <begin position="608"/>
        <end position="617"/>
    </location>
</feature>
<dbReference type="InterPro" id="IPR036259">
    <property type="entry name" value="MFS_trans_sf"/>
</dbReference>
<dbReference type="Proteomes" id="UP000433876">
    <property type="component" value="Unassembled WGS sequence"/>
</dbReference>
<sequence length="637" mass="67338">MAADLKKSGGHPHPNPVTITIEVAEAAGAATNTTTESVAGPAAPVPATSSDPTTDPTKSSSSSTSAPDEQVYPKGLKLVLIIASLCLAVFLVALDQTIIAPALGAITQEYGTVKDIGWYGAAYLLSTTCLQPTYGNLYRMFSVKFVYLCAIFLFEIGSLVCAVAPTSTAFIVGRAVAGMGTAGMFSGGVVILSYTLPLRIRPMAFGLIGAMWGIASVAGPLLGGAFTDSKATWRWCFYVNLPIGGVAMIAIFVFLHINREDNPMGLTVLERVKKLDLVGTAVLIPAIIMLLLALQWGGAEYAWGNSRIIGLFVGAGVMGLMFVGIQKWKGDRGTIPPRLYRNRNVVCAMFFAFFFGAGFFSLVYYLSLYFQAIKGDSAVKAGIKLLPMLISVVITSVTTGGLITVVGYYNPFILPCMVLFSVGAGMITTLGINSPLREWFGYQVIAGLGIGVGFQTGVLVVQNTVSLEWIPIATACVQFHQSIGGAIFIAVAQSVFQNGLSAGVKRNAPGIPPEIFINSGASQVRPILTQMGREDLIEPVLEAYLEGLRHSYYITVACACCAFVVACGLDWKKIQRKRGGKKEGDGNNEEAGEQKVLADEEAGGVENKPTTAVSANASEEVKPGGVEEGEGLKVLNG</sequence>
<dbReference type="OMA" id="IPGWVWR"/>
<dbReference type="GO" id="GO:0005886">
    <property type="term" value="C:plasma membrane"/>
    <property type="evidence" value="ECO:0007669"/>
    <property type="project" value="TreeGrafter"/>
</dbReference>
<dbReference type="FunFam" id="1.20.1720.10:FF:000012">
    <property type="entry name" value="MFS toxin efflux pump (AflT)"/>
    <property type="match status" value="1"/>
</dbReference>
<feature type="transmembrane region" description="Helical" evidence="7">
    <location>
        <begin position="439"/>
        <end position="460"/>
    </location>
</feature>
<dbReference type="Gene3D" id="1.20.1250.20">
    <property type="entry name" value="MFS general substrate transporter like domains"/>
    <property type="match status" value="1"/>
</dbReference>
<comment type="caution">
    <text evidence="9">The sequence shown here is derived from an EMBL/GenBank/DDBJ whole genome shotgun (WGS) entry which is preliminary data.</text>
</comment>
<proteinExistence type="predicted"/>
<evidence type="ECO:0000313" key="10">
    <source>
        <dbReference type="Proteomes" id="UP000433876"/>
    </source>
</evidence>
<keyword evidence="2" id="KW-0813">Transport</keyword>
<feature type="transmembrane region" description="Helical" evidence="7">
    <location>
        <begin position="345"/>
        <end position="365"/>
    </location>
</feature>
<accession>A0A8S8ZQ23</accession>
<keyword evidence="5 7" id="KW-0472">Membrane</keyword>
<feature type="transmembrane region" description="Helical" evidence="7">
    <location>
        <begin position="116"/>
        <end position="133"/>
    </location>
</feature>
<feature type="transmembrane region" description="Helical" evidence="7">
    <location>
        <begin position="275"/>
        <end position="296"/>
    </location>
</feature>
<evidence type="ECO:0000256" key="1">
    <source>
        <dbReference type="ARBA" id="ARBA00004141"/>
    </source>
</evidence>
<feature type="domain" description="Major facilitator superfamily (MFS) profile" evidence="8">
    <location>
        <begin position="81"/>
        <end position="537"/>
    </location>
</feature>
<evidence type="ECO:0000256" key="3">
    <source>
        <dbReference type="ARBA" id="ARBA00022692"/>
    </source>
</evidence>
<dbReference type="Pfam" id="PF07690">
    <property type="entry name" value="MFS_1"/>
    <property type="match status" value="1"/>
</dbReference>
<feature type="transmembrane region" description="Helical" evidence="7">
    <location>
        <begin position="145"/>
        <end position="165"/>
    </location>
</feature>
<dbReference type="CDD" id="cd17502">
    <property type="entry name" value="MFS_Azr1_MDR_like"/>
    <property type="match status" value="1"/>
</dbReference>
<dbReference type="EMBL" id="NMPR01000061">
    <property type="protein sequence ID" value="KAA8632133.1"/>
    <property type="molecule type" value="Genomic_DNA"/>
</dbReference>
<evidence type="ECO:0000256" key="7">
    <source>
        <dbReference type="SAM" id="Phobius"/>
    </source>
</evidence>
<comment type="subcellular location">
    <subcellularLocation>
        <location evidence="1">Membrane</location>
        <topology evidence="1">Multi-pass membrane protein</topology>
    </subcellularLocation>
</comment>
<feature type="compositionally biased region" description="Low complexity" evidence="6">
    <location>
        <begin position="18"/>
        <end position="68"/>
    </location>
</feature>
<dbReference type="VEuPathDB" id="FungiDB:SMAC_07904"/>
<dbReference type="InterPro" id="IPR011701">
    <property type="entry name" value="MFS"/>
</dbReference>
<organism evidence="9 10">
    <name type="scientific">Sordaria macrospora</name>
    <dbReference type="NCBI Taxonomy" id="5147"/>
    <lineage>
        <taxon>Eukaryota</taxon>
        <taxon>Fungi</taxon>
        <taxon>Dikarya</taxon>
        <taxon>Ascomycota</taxon>
        <taxon>Pezizomycotina</taxon>
        <taxon>Sordariomycetes</taxon>
        <taxon>Sordariomycetidae</taxon>
        <taxon>Sordariales</taxon>
        <taxon>Sordariaceae</taxon>
        <taxon>Sordaria</taxon>
    </lineage>
</organism>
<dbReference type="SUPFAM" id="SSF103473">
    <property type="entry name" value="MFS general substrate transporter"/>
    <property type="match status" value="1"/>
</dbReference>
<feature type="transmembrane region" description="Helical" evidence="7">
    <location>
        <begin position="308"/>
        <end position="325"/>
    </location>
</feature>
<dbReference type="FunFam" id="1.20.1250.20:FF:000196">
    <property type="entry name" value="MFS toxin efflux pump (AflT)"/>
    <property type="match status" value="1"/>
</dbReference>
<feature type="transmembrane region" description="Helical" evidence="7">
    <location>
        <begin position="551"/>
        <end position="571"/>
    </location>
</feature>
<feature type="transmembrane region" description="Helical" evidence="7">
    <location>
        <begin position="204"/>
        <end position="226"/>
    </location>
</feature>
<evidence type="ECO:0000256" key="4">
    <source>
        <dbReference type="ARBA" id="ARBA00022989"/>
    </source>
</evidence>
<feature type="transmembrane region" description="Helical" evidence="7">
    <location>
        <begin position="78"/>
        <end position="104"/>
    </location>
</feature>
<dbReference type="PROSITE" id="PS50850">
    <property type="entry name" value="MFS"/>
    <property type="match status" value="1"/>
</dbReference>
<dbReference type="PRINTS" id="PR01036">
    <property type="entry name" value="TCRTETB"/>
</dbReference>
<dbReference type="InterPro" id="IPR020846">
    <property type="entry name" value="MFS_dom"/>
</dbReference>
<keyword evidence="3 7" id="KW-0812">Transmembrane</keyword>
<protein>
    <recommendedName>
        <fullName evidence="8">Major facilitator superfamily (MFS) profile domain-containing protein</fullName>
    </recommendedName>
</protein>
<feature type="transmembrane region" description="Helical" evidence="7">
    <location>
        <begin position="232"/>
        <end position="255"/>
    </location>
</feature>
<evidence type="ECO:0000313" key="9">
    <source>
        <dbReference type="EMBL" id="KAA8632133.1"/>
    </source>
</evidence>
<keyword evidence="4 7" id="KW-1133">Transmembrane helix</keyword>
<reference evidence="9 10" key="1">
    <citation type="submission" date="2017-07" db="EMBL/GenBank/DDBJ databases">
        <title>Genome sequence of the Sordaria macrospora wild type strain R19027.</title>
        <authorList>
            <person name="Nowrousian M."/>
            <person name="Teichert I."/>
            <person name="Kueck U."/>
        </authorList>
    </citation>
    <scope>NUCLEOTIDE SEQUENCE [LARGE SCALE GENOMIC DNA]</scope>
    <source>
        <strain evidence="9 10">R19027</strain>
        <tissue evidence="9">Mycelium</tissue>
    </source>
</reference>
<feature type="transmembrane region" description="Helical" evidence="7">
    <location>
        <begin position="412"/>
        <end position="433"/>
    </location>
</feature>
<dbReference type="AlphaFoldDB" id="A0A8S8ZQ23"/>
<evidence type="ECO:0000256" key="5">
    <source>
        <dbReference type="ARBA" id="ARBA00023136"/>
    </source>
</evidence>
<feature type="transmembrane region" description="Helical" evidence="7">
    <location>
        <begin position="385"/>
        <end position="405"/>
    </location>
</feature>
<gene>
    <name evidence="9" type="ORF">SMACR_07904</name>
</gene>
<evidence type="ECO:0000259" key="8">
    <source>
        <dbReference type="PROSITE" id="PS50850"/>
    </source>
</evidence>